<dbReference type="STRING" id="8022.A0A060X9J6"/>
<proteinExistence type="predicted"/>
<dbReference type="Proteomes" id="UP000193380">
    <property type="component" value="Unassembled WGS sequence"/>
</dbReference>
<dbReference type="InterPro" id="IPR040268">
    <property type="entry name" value="ARMH2"/>
</dbReference>
<accession>A0A060X9J6</accession>
<dbReference type="InterPro" id="IPR026136">
    <property type="entry name" value="RIPOR3"/>
</dbReference>
<protein>
    <submittedName>
        <fullName evidence="1">Uncharacterized protein</fullName>
    </submittedName>
</protein>
<reference evidence="1" key="2">
    <citation type="submission" date="2014-03" db="EMBL/GenBank/DDBJ databases">
        <authorList>
            <person name="Genoscope - CEA"/>
        </authorList>
    </citation>
    <scope>NUCLEOTIDE SEQUENCE</scope>
</reference>
<dbReference type="PANTHER" id="PTHR15829:SF2">
    <property type="entry name" value="RHO FAMILY-INTERACTING CELL POLARIZATION REGULATOR 2"/>
    <property type="match status" value="1"/>
</dbReference>
<dbReference type="Pfam" id="PF17822">
    <property type="entry name" value="ARMH2"/>
    <property type="match status" value="1"/>
</dbReference>
<sequence length="207" mass="22864">MAIVIHLQYCDQLIQLLSSGGSPWQRRAQLQKLSAQTQLLEELGEISTECLGSITSAADVLPGLAERPGLMALWSECSGSGGQFHTTLDRVLKHMHHSYTSPLQERHPHTTAETGRPLFLSVCLCLKTFCVWRYLFPTFTKCMMCGYAAATCAAEYMPAMADFLKQHSLSDDQRISVLEGLSGVCYVHLTNQKQAHSIGLYATLQVA</sequence>
<dbReference type="AlphaFoldDB" id="A0A060X9J6"/>
<evidence type="ECO:0000313" key="1">
    <source>
        <dbReference type="EMBL" id="CDQ73530.1"/>
    </source>
</evidence>
<reference evidence="1" key="1">
    <citation type="journal article" date="2014" name="Nat. Commun.">
        <title>The rainbow trout genome provides novel insights into evolution after whole-genome duplication in vertebrates.</title>
        <authorList>
            <person name="Berthelot C."/>
            <person name="Brunet F."/>
            <person name="Chalopin D."/>
            <person name="Juanchich A."/>
            <person name="Bernard M."/>
            <person name="Noel B."/>
            <person name="Bento P."/>
            <person name="Da Silva C."/>
            <person name="Labadie K."/>
            <person name="Alberti A."/>
            <person name="Aury J.M."/>
            <person name="Louis A."/>
            <person name="Dehais P."/>
            <person name="Bardou P."/>
            <person name="Montfort J."/>
            <person name="Klopp C."/>
            <person name="Cabau C."/>
            <person name="Gaspin C."/>
            <person name="Thorgaard G.H."/>
            <person name="Boussaha M."/>
            <person name="Quillet E."/>
            <person name="Guyomard R."/>
            <person name="Galiana D."/>
            <person name="Bobe J."/>
            <person name="Volff J.N."/>
            <person name="Genet C."/>
            <person name="Wincker P."/>
            <person name="Jaillon O."/>
            <person name="Roest Crollius H."/>
            <person name="Guiguen Y."/>
        </authorList>
    </citation>
    <scope>NUCLEOTIDE SEQUENCE [LARGE SCALE GENOMIC DNA]</scope>
</reference>
<evidence type="ECO:0000313" key="2">
    <source>
        <dbReference type="Proteomes" id="UP000193380"/>
    </source>
</evidence>
<dbReference type="EMBL" id="FR904910">
    <property type="protein sequence ID" value="CDQ73530.1"/>
    <property type="molecule type" value="Genomic_DNA"/>
</dbReference>
<name>A0A060X9J6_ONCMY</name>
<organism evidence="1 2">
    <name type="scientific">Oncorhynchus mykiss</name>
    <name type="common">Rainbow trout</name>
    <name type="synonym">Salmo gairdneri</name>
    <dbReference type="NCBI Taxonomy" id="8022"/>
    <lineage>
        <taxon>Eukaryota</taxon>
        <taxon>Metazoa</taxon>
        <taxon>Chordata</taxon>
        <taxon>Craniata</taxon>
        <taxon>Vertebrata</taxon>
        <taxon>Euteleostomi</taxon>
        <taxon>Actinopterygii</taxon>
        <taxon>Neopterygii</taxon>
        <taxon>Teleostei</taxon>
        <taxon>Protacanthopterygii</taxon>
        <taxon>Salmoniformes</taxon>
        <taxon>Salmonidae</taxon>
        <taxon>Salmoninae</taxon>
        <taxon>Oncorhynchus</taxon>
    </lineage>
</organism>
<dbReference type="PANTHER" id="PTHR15829">
    <property type="entry name" value="PROTEIN KINASE PKN/PRK1, EFFECTOR"/>
    <property type="match status" value="1"/>
</dbReference>
<dbReference type="PaxDb" id="8022-A0A060X9J6"/>
<gene>
    <name evidence="1" type="ORF">GSONMT00027008001</name>
</gene>